<evidence type="ECO:0000256" key="3">
    <source>
        <dbReference type="ARBA" id="ARBA00022106"/>
    </source>
</evidence>
<name>A0ABU0E226_9FIRM</name>
<dbReference type="CDD" id="cd13143">
    <property type="entry name" value="MATE_MepA_like"/>
    <property type="match status" value="1"/>
</dbReference>
<keyword evidence="8 10" id="KW-0472">Membrane</keyword>
<dbReference type="RefSeq" id="WP_307406997.1">
    <property type="nucleotide sequence ID" value="NZ_JAUSUR010000002.1"/>
</dbReference>
<dbReference type="InterPro" id="IPR002528">
    <property type="entry name" value="MATE_fam"/>
</dbReference>
<feature type="transmembrane region" description="Helical" evidence="10">
    <location>
        <begin position="194"/>
        <end position="214"/>
    </location>
</feature>
<evidence type="ECO:0000256" key="7">
    <source>
        <dbReference type="ARBA" id="ARBA00022989"/>
    </source>
</evidence>
<evidence type="ECO:0000256" key="4">
    <source>
        <dbReference type="ARBA" id="ARBA00022448"/>
    </source>
</evidence>
<feature type="transmembrane region" description="Helical" evidence="10">
    <location>
        <begin position="54"/>
        <end position="78"/>
    </location>
</feature>
<feature type="transmembrane region" description="Helical" evidence="10">
    <location>
        <begin position="166"/>
        <end position="188"/>
    </location>
</feature>
<evidence type="ECO:0000256" key="5">
    <source>
        <dbReference type="ARBA" id="ARBA00022475"/>
    </source>
</evidence>
<feature type="transmembrane region" description="Helical" evidence="10">
    <location>
        <begin position="90"/>
        <end position="114"/>
    </location>
</feature>
<keyword evidence="7 10" id="KW-1133">Transmembrane helix</keyword>
<feature type="transmembrane region" description="Helical" evidence="10">
    <location>
        <begin position="421"/>
        <end position="443"/>
    </location>
</feature>
<keyword evidence="5" id="KW-1003">Cell membrane</keyword>
<evidence type="ECO:0000256" key="10">
    <source>
        <dbReference type="SAM" id="Phobius"/>
    </source>
</evidence>
<evidence type="ECO:0000256" key="6">
    <source>
        <dbReference type="ARBA" id="ARBA00022692"/>
    </source>
</evidence>
<protein>
    <recommendedName>
        <fullName evidence="3">Multidrug export protein MepA</fullName>
    </recommendedName>
</protein>
<dbReference type="PANTHER" id="PTHR43823">
    <property type="entry name" value="SPORULATION PROTEIN YKVU"/>
    <property type="match status" value="1"/>
</dbReference>
<feature type="transmembrane region" description="Helical" evidence="10">
    <location>
        <begin position="396"/>
        <end position="415"/>
    </location>
</feature>
<feature type="transmembrane region" description="Helical" evidence="10">
    <location>
        <begin position="324"/>
        <end position="348"/>
    </location>
</feature>
<evidence type="ECO:0000256" key="9">
    <source>
        <dbReference type="ARBA" id="ARBA00023251"/>
    </source>
</evidence>
<gene>
    <name evidence="11" type="ORF">J2S15_001559</name>
</gene>
<proteinExistence type="inferred from homology"/>
<keyword evidence="9" id="KW-0046">Antibiotic resistance</keyword>
<evidence type="ECO:0000256" key="2">
    <source>
        <dbReference type="ARBA" id="ARBA00008417"/>
    </source>
</evidence>
<evidence type="ECO:0000256" key="1">
    <source>
        <dbReference type="ARBA" id="ARBA00004651"/>
    </source>
</evidence>
<dbReference type="Proteomes" id="UP001230220">
    <property type="component" value="Unassembled WGS sequence"/>
</dbReference>
<dbReference type="EMBL" id="JAUSUR010000002">
    <property type="protein sequence ID" value="MDQ0360814.1"/>
    <property type="molecule type" value="Genomic_DNA"/>
</dbReference>
<dbReference type="NCBIfam" id="TIGR00797">
    <property type="entry name" value="matE"/>
    <property type="match status" value="1"/>
</dbReference>
<evidence type="ECO:0000256" key="8">
    <source>
        <dbReference type="ARBA" id="ARBA00023136"/>
    </source>
</evidence>
<evidence type="ECO:0000313" key="12">
    <source>
        <dbReference type="Proteomes" id="UP001230220"/>
    </source>
</evidence>
<organism evidence="11 12">
    <name type="scientific">Breznakia pachnodae</name>
    <dbReference type="NCBI Taxonomy" id="265178"/>
    <lineage>
        <taxon>Bacteria</taxon>
        <taxon>Bacillati</taxon>
        <taxon>Bacillota</taxon>
        <taxon>Erysipelotrichia</taxon>
        <taxon>Erysipelotrichales</taxon>
        <taxon>Erysipelotrichaceae</taxon>
        <taxon>Breznakia</taxon>
    </lineage>
</organism>
<dbReference type="PIRSF" id="PIRSF006603">
    <property type="entry name" value="DinF"/>
    <property type="match status" value="1"/>
</dbReference>
<sequence>MNNYLENEKIWKLMMKFSIPCIMSLLVSSLYNIVDQIFIGQGIGYLGNGATNVVFPITIIALAVALMCGDGCAAFLSICQGKKDDEKSHVSVGNTIVLVLAISLVFVVILFVFQEQLLAAFGATPNNIVYAREYYTYIVIGIPFFMFGNAMCSVIRADGNPKYSMLATLVGAIINVIFDPIAIFIFGWGMMGAALATIFGQIISAILCYLYLRNSKTFTLKRKSFKLSASVIKEYLPLGISSFLTQISIVVIMIAMNNMLVKYGALSKYGADIPLTVMGIVMKVFQIVISIVVGIAAGAQPIVGYNYGAGKYGRVKQVYKTMMVAQLVVGIIAMFIFEVFPSSIINIFGSESALYNEFAVQSFRIFLCTIVLCCIQKSTSIFLQSLGKPVLSTGLSLLRDFILSVPLVIILPMQFGLEGVLYSAPIADIVSLIAVVLSTRYIFKMMNEEQEQEIKIQYAN</sequence>
<comment type="similarity">
    <text evidence="2">Belongs to the multi antimicrobial extrusion (MATE) (TC 2.A.66.1) family. MepA subfamily.</text>
</comment>
<dbReference type="Pfam" id="PF01554">
    <property type="entry name" value="MatE"/>
    <property type="match status" value="2"/>
</dbReference>
<keyword evidence="12" id="KW-1185">Reference proteome</keyword>
<keyword evidence="6 10" id="KW-0812">Transmembrane</keyword>
<feature type="transmembrane region" description="Helical" evidence="10">
    <location>
        <begin position="17"/>
        <end position="34"/>
    </location>
</feature>
<reference evidence="11 12" key="1">
    <citation type="submission" date="2023-07" db="EMBL/GenBank/DDBJ databases">
        <title>Genomic Encyclopedia of Type Strains, Phase IV (KMG-IV): sequencing the most valuable type-strain genomes for metagenomic binning, comparative biology and taxonomic classification.</title>
        <authorList>
            <person name="Goeker M."/>
        </authorList>
    </citation>
    <scope>NUCLEOTIDE SEQUENCE [LARGE SCALE GENOMIC DNA]</scope>
    <source>
        <strain evidence="11 12">DSM 16784</strain>
    </source>
</reference>
<dbReference type="InterPro" id="IPR051327">
    <property type="entry name" value="MATE_MepA_subfamily"/>
</dbReference>
<accession>A0ABU0E226</accession>
<evidence type="ECO:0000313" key="11">
    <source>
        <dbReference type="EMBL" id="MDQ0360814.1"/>
    </source>
</evidence>
<keyword evidence="4" id="KW-0813">Transport</keyword>
<feature type="transmembrane region" description="Helical" evidence="10">
    <location>
        <begin position="235"/>
        <end position="256"/>
    </location>
</feature>
<dbReference type="InterPro" id="IPR045070">
    <property type="entry name" value="MATE_MepA-like"/>
</dbReference>
<comment type="caution">
    <text evidence="11">The sequence shown here is derived from an EMBL/GenBank/DDBJ whole genome shotgun (WGS) entry which is preliminary data.</text>
</comment>
<dbReference type="PANTHER" id="PTHR43823:SF3">
    <property type="entry name" value="MULTIDRUG EXPORT PROTEIN MEPA"/>
    <property type="match status" value="1"/>
</dbReference>
<comment type="subcellular location">
    <subcellularLocation>
        <location evidence="1">Cell membrane</location>
        <topology evidence="1">Multi-pass membrane protein</topology>
    </subcellularLocation>
</comment>
<feature type="transmembrane region" description="Helical" evidence="10">
    <location>
        <begin position="354"/>
        <end position="375"/>
    </location>
</feature>
<dbReference type="InterPro" id="IPR048279">
    <property type="entry name" value="MdtK-like"/>
</dbReference>
<feature type="transmembrane region" description="Helical" evidence="10">
    <location>
        <begin position="276"/>
        <end position="303"/>
    </location>
</feature>
<feature type="transmembrane region" description="Helical" evidence="10">
    <location>
        <begin position="134"/>
        <end position="154"/>
    </location>
</feature>